<evidence type="ECO:0000259" key="5">
    <source>
        <dbReference type="PROSITE" id="PS51686"/>
    </source>
</evidence>
<dbReference type="AlphaFoldDB" id="A0A7C4BCV8"/>
<accession>A0A7C4BCV8</accession>
<evidence type="ECO:0000256" key="4">
    <source>
        <dbReference type="ARBA" id="ARBA00022884"/>
    </source>
</evidence>
<evidence type="ECO:0000256" key="3">
    <source>
        <dbReference type="ARBA" id="ARBA00022691"/>
    </source>
</evidence>
<dbReference type="GO" id="GO:0003723">
    <property type="term" value="F:RNA binding"/>
    <property type="evidence" value="ECO:0007669"/>
    <property type="project" value="UniProtKB-KW"/>
</dbReference>
<dbReference type="EMBL" id="DTFF01000033">
    <property type="protein sequence ID" value="HGI87476.1"/>
    <property type="molecule type" value="Genomic_DNA"/>
</dbReference>
<comment type="caution">
    <text evidence="6">The sequence shown here is derived from an EMBL/GenBank/DDBJ whole genome shotgun (WGS) entry which is preliminary data.</text>
</comment>
<keyword evidence="4" id="KW-0694">RNA-binding</keyword>
<dbReference type="PANTHER" id="PTHR22807:SF74">
    <property type="entry name" value="TRNA (CYTOSINE(48)-C(5))-METHYLTRANSFERASE"/>
    <property type="match status" value="1"/>
</dbReference>
<evidence type="ECO:0000256" key="1">
    <source>
        <dbReference type="ARBA" id="ARBA00022603"/>
    </source>
</evidence>
<proteinExistence type="predicted"/>
<dbReference type="GO" id="GO:0016428">
    <property type="term" value="F:tRNA (cytidine-5-)-methyltransferase activity"/>
    <property type="evidence" value="ECO:0007669"/>
    <property type="project" value="TreeGrafter"/>
</dbReference>
<sequence>MSYIAITAKDLEALVKAVKLGEEVKPSQHAKREVFVEYGIAGTFKDRVLTAIYYDIWKRVGLIDRIVSEVAGAPSVVILDPWLRAALRVATEVLVFERFIKEARYRDAKSIFVNYFKKRISKFLSNVTHPYVGAYFWGLIDKIASYRWEPRGMAERWEYKYMVSQTVISKLLELVGSEETRAILREFNQVYPISIRVNTLKSSVEEVISALEKEGVTPSIGRYVPTVIKFKGPYNFDKSQLFKEGKIVIQEEAPALASILLNPKPGEVVVDMCAAPGGKTEHMGELMRNQGTIYAFDVDEVRIDRMRLLLKRTGIRIVKIFKEDARNAPRILGSGVADRVLLDAPCTSSGTIMKNQELRWRITEEKIREFQKLQLELLEVAVKLAKKGGRILYTTCSLFREENEDVVMQVLDKYKNAIELVPLNSPLSPGLIPGTMRAWPHRHKTFGFFYALFEKVEDVI</sequence>
<dbReference type="PRINTS" id="PR02008">
    <property type="entry name" value="RCMTFAMILY"/>
</dbReference>
<evidence type="ECO:0000313" key="6">
    <source>
        <dbReference type="EMBL" id="HGI87476.1"/>
    </source>
</evidence>
<name>A0A7C4BCV8_9CREN</name>
<dbReference type="InterPro" id="IPR035926">
    <property type="entry name" value="NusB-like_sf"/>
</dbReference>
<gene>
    <name evidence="6" type="ORF">ENV14_03685</name>
</gene>
<dbReference type="SUPFAM" id="SSF53335">
    <property type="entry name" value="S-adenosyl-L-methionine-dependent methyltransferases"/>
    <property type="match status" value="1"/>
</dbReference>
<feature type="domain" description="SAM-dependent MTase RsmB/NOP-type" evidence="5">
    <location>
        <begin position="183"/>
        <end position="456"/>
    </location>
</feature>
<dbReference type="InterPro" id="IPR049560">
    <property type="entry name" value="MeTrfase_RsmB-F_NOP2_cat"/>
</dbReference>
<dbReference type="Pfam" id="PF22458">
    <property type="entry name" value="RsmF-B_ferredox"/>
    <property type="match status" value="1"/>
</dbReference>
<dbReference type="GO" id="GO:0030488">
    <property type="term" value="P:tRNA methylation"/>
    <property type="evidence" value="ECO:0007669"/>
    <property type="project" value="TreeGrafter"/>
</dbReference>
<dbReference type="Gene3D" id="3.40.50.150">
    <property type="entry name" value="Vaccinia Virus protein VP39"/>
    <property type="match status" value="1"/>
</dbReference>
<dbReference type="CDD" id="cd02440">
    <property type="entry name" value="AdoMet_MTases"/>
    <property type="match status" value="1"/>
</dbReference>
<dbReference type="PANTHER" id="PTHR22807">
    <property type="entry name" value="NOP2 YEAST -RELATED NOL1/NOP2/FMU SUN DOMAIN-CONTAINING"/>
    <property type="match status" value="1"/>
</dbReference>
<dbReference type="Gene3D" id="1.10.940.10">
    <property type="entry name" value="NusB-like"/>
    <property type="match status" value="1"/>
</dbReference>
<keyword evidence="3" id="KW-0949">S-adenosyl-L-methionine</keyword>
<keyword evidence="2 6" id="KW-0808">Transferase</keyword>
<organism evidence="6">
    <name type="scientific">Ignisphaera aggregans</name>
    <dbReference type="NCBI Taxonomy" id="334771"/>
    <lineage>
        <taxon>Archaea</taxon>
        <taxon>Thermoproteota</taxon>
        <taxon>Thermoprotei</taxon>
        <taxon>Desulfurococcales</taxon>
        <taxon>Desulfurococcaceae</taxon>
        <taxon>Ignisphaera</taxon>
    </lineage>
</organism>
<dbReference type="Gene3D" id="3.30.70.1170">
    <property type="entry name" value="Sun protein, domain 3"/>
    <property type="match status" value="1"/>
</dbReference>
<evidence type="ECO:0000256" key="2">
    <source>
        <dbReference type="ARBA" id="ARBA00022679"/>
    </source>
</evidence>
<dbReference type="InterPro" id="IPR001678">
    <property type="entry name" value="MeTrfase_RsmB-F_NOP2_dom"/>
</dbReference>
<dbReference type="PROSITE" id="PS51686">
    <property type="entry name" value="SAM_MT_RSMB_NOP"/>
    <property type="match status" value="1"/>
</dbReference>
<dbReference type="InterPro" id="IPR054728">
    <property type="entry name" value="RsmB-like_ferredoxin"/>
</dbReference>
<reference evidence="6" key="1">
    <citation type="journal article" date="2020" name="mSystems">
        <title>Genome- and Community-Level Interaction Insights into Carbon Utilization and Element Cycling Functions of Hydrothermarchaeota in Hydrothermal Sediment.</title>
        <authorList>
            <person name="Zhou Z."/>
            <person name="Liu Y."/>
            <person name="Xu W."/>
            <person name="Pan J."/>
            <person name="Luo Z.H."/>
            <person name="Li M."/>
        </authorList>
    </citation>
    <scope>NUCLEOTIDE SEQUENCE [LARGE SCALE GENOMIC DNA]</scope>
    <source>
        <strain evidence="6">SpSt-732</strain>
    </source>
</reference>
<keyword evidence="1 6" id="KW-0489">Methyltransferase</keyword>
<dbReference type="InterPro" id="IPR023267">
    <property type="entry name" value="RCMT"/>
</dbReference>
<dbReference type="InterPro" id="IPR029063">
    <property type="entry name" value="SAM-dependent_MTases_sf"/>
</dbReference>
<protein>
    <submittedName>
        <fullName evidence="6">RsmB/NOP family class I SAM-dependent RNA methyltransferase</fullName>
    </submittedName>
</protein>
<dbReference type="Pfam" id="PF01189">
    <property type="entry name" value="Methyltr_RsmB-F"/>
    <property type="match status" value="1"/>
</dbReference>